<dbReference type="Gene3D" id="3.40.50.300">
    <property type="entry name" value="P-loop containing nucleotide triphosphate hydrolases"/>
    <property type="match status" value="2"/>
</dbReference>
<name>X1D404_9ZZZZ</name>
<dbReference type="GO" id="GO:0000725">
    <property type="term" value="P:recombinational repair"/>
    <property type="evidence" value="ECO:0007669"/>
    <property type="project" value="TreeGrafter"/>
</dbReference>
<evidence type="ECO:0000259" key="5">
    <source>
        <dbReference type="PROSITE" id="PS51198"/>
    </source>
</evidence>
<dbReference type="PANTHER" id="PTHR11070:SF3">
    <property type="entry name" value="DNA 3'-5' HELICASE"/>
    <property type="match status" value="1"/>
</dbReference>
<dbReference type="GO" id="GO:0005524">
    <property type="term" value="F:ATP binding"/>
    <property type="evidence" value="ECO:0007669"/>
    <property type="project" value="UniProtKB-KW"/>
</dbReference>
<feature type="domain" description="UvrD-like helicase ATP-binding" evidence="5">
    <location>
        <begin position="1"/>
        <end position="246"/>
    </location>
</feature>
<comment type="caution">
    <text evidence="6">The sequence shown here is derived from an EMBL/GenBank/DDBJ whole genome shotgun (WGS) entry which is preliminary data.</text>
</comment>
<dbReference type="GO" id="GO:0016787">
    <property type="term" value="F:hydrolase activity"/>
    <property type="evidence" value="ECO:0007669"/>
    <property type="project" value="UniProtKB-KW"/>
</dbReference>
<dbReference type="Pfam" id="PF00580">
    <property type="entry name" value="UvrD-helicase"/>
    <property type="match status" value="1"/>
</dbReference>
<keyword evidence="1" id="KW-0547">Nucleotide-binding</keyword>
<evidence type="ECO:0000256" key="2">
    <source>
        <dbReference type="ARBA" id="ARBA00022801"/>
    </source>
</evidence>
<dbReference type="EMBL" id="BART01021668">
    <property type="protein sequence ID" value="GAH02970.1"/>
    <property type="molecule type" value="Genomic_DNA"/>
</dbReference>
<feature type="non-terminal residue" evidence="6">
    <location>
        <position position="290"/>
    </location>
</feature>
<accession>X1D404</accession>
<organism evidence="6">
    <name type="scientific">marine sediment metagenome</name>
    <dbReference type="NCBI Taxonomy" id="412755"/>
    <lineage>
        <taxon>unclassified sequences</taxon>
        <taxon>metagenomes</taxon>
        <taxon>ecological metagenomes</taxon>
    </lineage>
</organism>
<dbReference type="InterPro" id="IPR013986">
    <property type="entry name" value="DExx_box_DNA_helicase_dom_sf"/>
</dbReference>
<dbReference type="InterPro" id="IPR014016">
    <property type="entry name" value="UvrD-like_ATP-bd"/>
</dbReference>
<dbReference type="GO" id="GO:0005829">
    <property type="term" value="C:cytosol"/>
    <property type="evidence" value="ECO:0007669"/>
    <property type="project" value="TreeGrafter"/>
</dbReference>
<sequence length="290" mass="33616">GVKPSEIMLVTFTNKAANEMIKRVENLLGKKPKGIWGGTFHSIASRFLRMYAKTLGLKPNYTIMDETDAKGLMKIALEKAEVKDLEEKFPTPTLTKSILSFSINCNKTIREVIQWKHNSFDSDAIVAKLHEVINIYKQKKADNSLVDFDDLLVFWNRLLDERFVAKLIARKIKYVLVDEYQDTNYLQDEIIQKIVQQNTDKNLMVVGDDSQSIYAFRGANIQNIMNFEKKYKGCKKYALTYNYRSIPEILEFANESIKHNFSKYEKKMHTTRNNGMKPIHVSTDSDEYQA</sequence>
<keyword evidence="3" id="KW-0347">Helicase</keyword>
<reference evidence="6" key="1">
    <citation type="journal article" date="2014" name="Front. Microbiol.">
        <title>High frequency of phylogenetically diverse reductive dehalogenase-homologous genes in deep subseafloor sedimentary metagenomes.</title>
        <authorList>
            <person name="Kawai M."/>
            <person name="Futagami T."/>
            <person name="Toyoda A."/>
            <person name="Takaki Y."/>
            <person name="Nishi S."/>
            <person name="Hori S."/>
            <person name="Arai W."/>
            <person name="Tsubouchi T."/>
            <person name="Morono Y."/>
            <person name="Uchiyama I."/>
            <person name="Ito T."/>
            <person name="Fujiyama A."/>
            <person name="Inagaki F."/>
            <person name="Takami H."/>
        </authorList>
    </citation>
    <scope>NUCLEOTIDE SEQUENCE</scope>
    <source>
        <strain evidence="6">Expedition CK06-06</strain>
    </source>
</reference>
<evidence type="ECO:0000256" key="1">
    <source>
        <dbReference type="ARBA" id="ARBA00022741"/>
    </source>
</evidence>
<keyword evidence="2" id="KW-0378">Hydrolase</keyword>
<gene>
    <name evidence="6" type="ORF">S01H4_39896</name>
</gene>
<dbReference type="PANTHER" id="PTHR11070">
    <property type="entry name" value="UVRD / RECB / PCRA DNA HELICASE FAMILY MEMBER"/>
    <property type="match status" value="1"/>
</dbReference>
<dbReference type="Gene3D" id="1.10.10.160">
    <property type="match status" value="1"/>
</dbReference>
<evidence type="ECO:0000256" key="4">
    <source>
        <dbReference type="ARBA" id="ARBA00022840"/>
    </source>
</evidence>
<feature type="non-terminal residue" evidence="6">
    <location>
        <position position="1"/>
    </location>
</feature>
<keyword evidence="4" id="KW-0067">ATP-binding</keyword>
<evidence type="ECO:0000256" key="3">
    <source>
        <dbReference type="ARBA" id="ARBA00022806"/>
    </source>
</evidence>
<proteinExistence type="predicted"/>
<dbReference type="GO" id="GO:0043138">
    <property type="term" value="F:3'-5' DNA helicase activity"/>
    <property type="evidence" value="ECO:0007669"/>
    <property type="project" value="TreeGrafter"/>
</dbReference>
<dbReference type="GO" id="GO:0003677">
    <property type="term" value="F:DNA binding"/>
    <property type="evidence" value="ECO:0007669"/>
    <property type="project" value="InterPro"/>
</dbReference>
<protein>
    <recommendedName>
        <fullName evidence="5">UvrD-like helicase ATP-binding domain-containing protein</fullName>
    </recommendedName>
</protein>
<dbReference type="SUPFAM" id="SSF52540">
    <property type="entry name" value="P-loop containing nucleoside triphosphate hydrolases"/>
    <property type="match status" value="1"/>
</dbReference>
<dbReference type="InterPro" id="IPR000212">
    <property type="entry name" value="DNA_helicase_UvrD/REP"/>
</dbReference>
<dbReference type="PROSITE" id="PS51198">
    <property type="entry name" value="UVRD_HELICASE_ATP_BIND"/>
    <property type="match status" value="1"/>
</dbReference>
<dbReference type="AlphaFoldDB" id="X1D404"/>
<dbReference type="InterPro" id="IPR027417">
    <property type="entry name" value="P-loop_NTPase"/>
</dbReference>
<dbReference type="CDD" id="cd17932">
    <property type="entry name" value="DEXQc_UvrD"/>
    <property type="match status" value="1"/>
</dbReference>
<evidence type="ECO:0000313" key="6">
    <source>
        <dbReference type="EMBL" id="GAH02970.1"/>
    </source>
</evidence>